<dbReference type="RefSeq" id="WP_135261736.1">
    <property type="nucleotide sequence ID" value="NZ_SMLM01000001.1"/>
</dbReference>
<sequence>MMEEFAVQLRQWRGLELDALRAEDVVKGMQAANSLEFAKLARNAAEKRRAADDFFGLIWPAPA</sequence>
<proteinExistence type="predicted"/>
<protein>
    <submittedName>
        <fullName evidence="1">Uncharacterized protein</fullName>
    </submittedName>
</protein>
<gene>
    <name evidence="1" type="ORF">EZ313_03040</name>
</gene>
<dbReference type="Proteomes" id="UP000298180">
    <property type="component" value="Unassembled WGS sequence"/>
</dbReference>
<accession>A0A4Z0C463</accession>
<name>A0A4Z0C463_9BURK</name>
<organism evidence="1 2">
    <name type="scientific">Ramlibacter henchirensis</name>
    <dbReference type="NCBI Taxonomy" id="204072"/>
    <lineage>
        <taxon>Bacteria</taxon>
        <taxon>Pseudomonadati</taxon>
        <taxon>Pseudomonadota</taxon>
        <taxon>Betaproteobacteria</taxon>
        <taxon>Burkholderiales</taxon>
        <taxon>Comamonadaceae</taxon>
        <taxon>Ramlibacter</taxon>
    </lineage>
</organism>
<dbReference type="AlphaFoldDB" id="A0A4Z0C463"/>
<evidence type="ECO:0000313" key="1">
    <source>
        <dbReference type="EMBL" id="TFZ05654.1"/>
    </source>
</evidence>
<comment type="caution">
    <text evidence="1">The sequence shown here is derived from an EMBL/GenBank/DDBJ whole genome shotgun (WGS) entry which is preliminary data.</text>
</comment>
<evidence type="ECO:0000313" key="2">
    <source>
        <dbReference type="Proteomes" id="UP000298180"/>
    </source>
</evidence>
<dbReference type="EMBL" id="SMLM01000001">
    <property type="protein sequence ID" value="TFZ05654.1"/>
    <property type="molecule type" value="Genomic_DNA"/>
</dbReference>
<keyword evidence="2" id="KW-1185">Reference proteome</keyword>
<reference evidence="1 2" key="1">
    <citation type="submission" date="2019-03" db="EMBL/GenBank/DDBJ databases">
        <title>Ramlibacter henchirensis DSM 14656, whole genome shotgun sequence.</title>
        <authorList>
            <person name="Zhang X."/>
            <person name="Feng G."/>
            <person name="Zhu H."/>
        </authorList>
    </citation>
    <scope>NUCLEOTIDE SEQUENCE [LARGE SCALE GENOMIC DNA]</scope>
    <source>
        <strain evidence="1 2">DSM 14656</strain>
    </source>
</reference>